<keyword evidence="7" id="KW-1133">Transmembrane helix</keyword>
<accession>A0A182SXA5</accession>
<dbReference type="PANTHER" id="PTHR48041:SF6">
    <property type="entry name" value="PROTEIN WHITE-LIKE PROTEIN"/>
    <property type="match status" value="1"/>
</dbReference>
<dbReference type="SMART" id="SM00382">
    <property type="entry name" value="AAA"/>
    <property type="match status" value="1"/>
</dbReference>
<dbReference type="Gene3D" id="3.40.50.300">
    <property type="entry name" value="P-loop containing nucleotide triphosphate hydrolases"/>
    <property type="match status" value="1"/>
</dbReference>
<dbReference type="PROSITE" id="PS00211">
    <property type="entry name" value="ABC_TRANSPORTER_1"/>
    <property type="match status" value="1"/>
</dbReference>
<evidence type="ECO:0000256" key="1">
    <source>
        <dbReference type="ARBA" id="ARBA00004141"/>
    </source>
</evidence>
<keyword evidence="11" id="KW-1185">Reference proteome</keyword>
<dbReference type="SUPFAM" id="SSF52540">
    <property type="entry name" value="P-loop containing nucleoside triphosphate hydrolases"/>
    <property type="match status" value="1"/>
</dbReference>
<dbReference type="GO" id="GO:0016887">
    <property type="term" value="F:ATP hydrolysis activity"/>
    <property type="evidence" value="ECO:0007669"/>
    <property type="project" value="InterPro"/>
</dbReference>
<dbReference type="PROSITE" id="PS50893">
    <property type="entry name" value="ABC_TRANSPORTER_2"/>
    <property type="match status" value="1"/>
</dbReference>
<evidence type="ECO:0000256" key="7">
    <source>
        <dbReference type="ARBA" id="ARBA00022989"/>
    </source>
</evidence>
<protein>
    <recommendedName>
        <fullName evidence="9">ABC transporter domain-containing protein</fullName>
    </recommendedName>
</protein>
<feature type="domain" description="ABC transporter" evidence="9">
    <location>
        <begin position="6"/>
        <end position="241"/>
    </location>
</feature>
<evidence type="ECO:0000256" key="5">
    <source>
        <dbReference type="ARBA" id="ARBA00022741"/>
    </source>
</evidence>
<dbReference type="InterPro" id="IPR043926">
    <property type="entry name" value="ABCG_dom"/>
</dbReference>
<keyword evidence="3" id="KW-0813">Transport</keyword>
<reference evidence="10" key="2">
    <citation type="submission" date="2020-05" db="UniProtKB">
        <authorList>
            <consortium name="EnsemblMetazoa"/>
        </authorList>
    </citation>
    <scope>IDENTIFICATION</scope>
    <source>
        <strain evidence="10">maculatus3</strain>
    </source>
</reference>
<dbReference type="Pfam" id="PF00005">
    <property type="entry name" value="ABC_tran"/>
    <property type="match status" value="1"/>
</dbReference>
<sequence>MWESLHRFITLMNARLGDVKTILKEVSGKLRSGELTAIMGPSGAGKSTLLNILSGYKTTNIDGSITMNGKERNLSQFRKLSAYIMQDNQLHANLTVEEAMNVAASLKLSQKVEKSEKQHVIKEILETLGLEEHRPTLTRNLSGGQQKRLSIALELVNNPPIMFFDEPTSGLDSSTCFQCVSLLKFLARGGRTIICTIHQPSARLFEMFDQLYTLADGQCVYQGSTRQLVPFLGTLDLECPSYHNPASYVIEVSCGEHGDHTRKLVNAIENGKKDIRSELDFPAQKNKKNENAANGNANLK</sequence>
<dbReference type="GO" id="GO:0005524">
    <property type="term" value="F:ATP binding"/>
    <property type="evidence" value="ECO:0007669"/>
    <property type="project" value="UniProtKB-KW"/>
</dbReference>
<reference evidence="11" key="1">
    <citation type="submission" date="2013-09" db="EMBL/GenBank/DDBJ databases">
        <title>The Genome Sequence of Anopheles maculatus species B.</title>
        <authorList>
            <consortium name="The Broad Institute Genomics Platform"/>
            <person name="Neafsey D.E."/>
            <person name="Besansky N."/>
            <person name="Howell P."/>
            <person name="Walton C."/>
            <person name="Young S.K."/>
            <person name="Zeng Q."/>
            <person name="Gargeya S."/>
            <person name="Fitzgerald M."/>
            <person name="Haas B."/>
            <person name="Abouelleil A."/>
            <person name="Allen A.W."/>
            <person name="Alvarado L."/>
            <person name="Arachchi H.M."/>
            <person name="Berlin A.M."/>
            <person name="Chapman S.B."/>
            <person name="Gainer-Dewar J."/>
            <person name="Goldberg J."/>
            <person name="Griggs A."/>
            <person name="Gujja S."/>
            <person name="Hansen M."/>
            <person name="Howarth C."/>
            <person name="Imamovic A."/>
            <person name="Ireland A."/>
            <person name="Larimer J."/>
            <person name="McCowan C."/>
            <person name="Murphy C."/>
            <person name="Pearson M."/>
            <person name="Poon T.W."/>
            <person name="Priest M."/>
            <person name="Roberts A."/>
            <person name="Saif S."/>
            <person name="Shea T."/>
            <person name="Sisk P."/>
            <person name="Sykes S."/>
            <person name="Wortman J."/>
            <person name="Nusbaum C."/>
            <person name="Birren B."/>
        </authorList>
    </citation>
    <scope>NUCLEOTIDE SEQUENCE [LARGE SCALE GENOMIC DNA]</scope>
    <source>
        <strain evidence="11">maculatus3</strain>
    </source>
</reference>
<proteinExistence type="inferred from homology"/>
<keyword evidence="6" id="KW-0067">ATP-binding</keyword>
<dbReference type="GO" id="GO:0140359">
    <property type="term" value="F:ABC-type transporter activity"/>
    <property type="evidence" value="ECO:0007669"/>
    <property type="project" value="InterPro"/>
</dbReference>
<dbReference type="VEuPathDB" id="VectorBase:AMAM015304"/>
<dbReference type="InterPro" id="IPR050352">
    <property type="entry name" value="ABCG_transporters"/>
</dbReference>
<name>A0A182SXA5_9DIPT</name>
<evidence type="ECO:0000256" key="4">
    <source>
        <dbReference type="ARBA" id="ARBA00022692"/>
    </source>
</evidence>
<evidence type="ECO:0000259" key="9">
    <source>
        <dbReference type="PROSITE" id="PS50893"/>
    </source>
</evidence>
<evidence type="ECO:0000313" key="10">
    <source>
        <dbReference type="EnsemblMetazoa" id="AMAM015304-PA"/>
    </source>
</evidence>
<dbReference type="EnsemblMetazoa" id="AMAM015304-RA">
    <property type="protein sequence ID" value="AMAM015304-PA"/>
    <property type="gene ID" value="AMAM015304"/>
</dbReference>
<dbReference type="InterPro" id="IPR003439">
    <property type="entry name" value="ABC_transporter-like_ATP-bd"/>
</dbReference>
<evidence type="ECO:0000256" key="8">
    <source>
        <dbReference type="ARBA" id="ARBA00023136"/>
    </source>
</evidence>
<organism evidence="10 11">
    <name type="scientific">Anopheles maculatus</name>
    <dbReference type="NCBI Taxonomy" id="74869"/>
    <lineage>
        <taxon>Eukaryota</taxon>
        <taxon>Metazoa</taxon>
        <taxon>Ecdysozoa</taxon>
        <taxon>Arthropoda</taxon>
        <taxon>Hexapoda</taxon>
        <taxon>Insecta</taxon>
        <taxon>Pterygota</taxon>
        <taxon>Neoptera</taxon>
        <taxon>Endopterygota</taxon>
        <taxon>Diptera</taxon>
        <taxon>Nematocera</taxon>
        <taxon>Culicoidea</taxon>
        <taxon>Culicidae</taxon>
        <taxon>Anophelinae</taxon>
        <taxon>Anopheles</taxon>
        <taxon>Anopheles maculatus group</taxon>
    </lineage>
</organism>
<keyword evidence="4" id="KW-0812">Transmembrane</keyword>
<comment type="subcellular location">
    <subcellularLocation>
        <location evidence="1">Membrane</location>
        <topology evidence="1">Multi-pass membrane protein</topology>
    </subcellularLocation>
</comment>
<evidence type="ECO:0000256" key="2">
    <source>
        <dbReference type="ARBA" id="ARBA00005814"/>
    </source>
</evidence>
<dbReference type="CDD" id="cd03213">
    <property type="entry name" value="ABCG_EPDR"/>
    <property type="match status" value="1"/>
</dbReference>
<dbReference type="Pfam" id="PF19055">
    <property type="entry name" value="ABC2_membrane_7"/>
    <property type="match status" value="1"/>
</dbReference>
<dbReference type="GO" id="GO:0005886">
    <property type="term" value="C:plasma membrane"/>
    <property type="evidence" value="ECO:0007669"/>
    <property type="project" value="TreeGrafter"/>
</dbReference>
<dbReference type="InterPro" id="IPR003593">
    <property type="entry name" value="AAA+_ATPase"/>
</dbReference>
<dbReference type="AlphaFoldDB" id="A0A182SXA5"/>
<dbReference type="PANTHER" id="PTHR48041">
    <property type="entry name" value="ABC TRANSPORTER G FAMILY MEMBER 28"/>
    <property type="match status" value="1"/>
</dbReference>
<dbReference type="InterPro" id="IPR017871">
    <property type="entry name" value="ABC_transporter-like_CS"/>
</dbReference>
<dbReference type="InterPro" id="IPR027417">
    <property type="entry name" value="P-loop_NTPase"/>
</dbReference>
<evidence type="ECO:0000313" key="11">
    <source>
        <dbReference type="Proteomes" id="UP000075901"/>
    </source>
</evidence>
<comment type="similarity">
    <text evidence="2">Belongs to the ABC transporter superfamily. ABCG family. Eye pigment precursor importer (TC 3.A.1.204) subfamily.</text>
</comment>
<keyword evidence="5" id="KW-0547">Nucleotide-binding</keyword>
<keyword evidence="8" id="KW-0472">Membrane</keyword>
<evidence type="ECO:0000256" key="3">
    <source>
        <dbReference type="ARBA" id="ARBA00022448"/>
    </source>
</evidence>
<dbReference type="FunFam" id="3.40.50.300:FF:000891">
    <property type="entry name" value="ATP-binding cassette sub-family G member"/>
    <property type="match status" value="1"/>
</dbReference>
<evidence type="ECO:0000256" key="6">
    <source>
        <dbReference type="ARBA" id="ARBA00022840"/>
    </source>
</evidence>
<dbReference type="Proteomes" id="UP000075901">
    <property type="component" value="Unassembled WGS sequence"/>
</dbReference>